<evidence type="ECO:0000256" key="1">
    <source>
        <dbReference type="ARBA" id="ARBA00004992"/>
    </source>
</evidence>
<dbReference type="InterPro" id="IPR039430">
    <property type="entry name" value="Thymidylate_kin-like_dom"/>
</dbReference>
<accession>A0AAV9KL54</accession>
<evidence type="ECO:0000313" key="12">
    <source>
        <dbReference type="Proteomes" id="UP001311915"/>
    </source>
</evidence>
<evidence type="ECO:0000259" key="10">
    <source>
        <dbReference type="Pfam" id="PF02223"/>
    </source>
</evidence>
<name>A0AAV9KL54_9SOLN</name>
<comment type="pathway">
    <text evidence="1">Pyrimidine metabolism; dTTP biosynthesis.</text>
</comment>
<dbReference type="GO" id="GO:0006233">
    <property type="term" value="P:dTDP biosynthetic process"/>
    <property type="evidence" value="ECO:0007669"/>
    <property type="project" value="InterPro"/>
</dbReference>
<dbReference type="PANTHER" id="PTHR10344:SF1">
    <property type="entry name" value="THYMIDYLATE KINASE"/>
    <property type="match status" value="1"/>
</dbReference>
<dbReference type="FunFam" id="3.40.50.300:FF:000679">
    <property type="entry name" value="Thymidylate kinase"/>
    <property type="match status" value="1"/>
</dbReference>
<sequence>MSNFALTTTLQRTLKVEEALFSSRSFVPKTISTFPRKLGSWAALFSLKSSLDLKLRFKPSRLIHMENKESSSSRGALIVLEGLDRCGKTSQSGRLYKYLDDQGHSVESWRFPDRNTGVGQMISSYLANKSQLDDHAIHLLFSANRWEKRSLMEEKLKSGTTLIVDRYSYSGVAFSSAKGLDIEWCKAPEIGLLAPDLVVYLDISPEKAAERGGYGDERYEQLEFQKKVAGSYLSLRDSSWKVIDATLSIEDVEKKLREVVLDCMMTCHKGKPMSQLWPC</sequence>
<organism evidence="11 12">
    <name type="scientific">Solanum pinnatisectum</name>
    <name type="common">tansyleaf nightshade</name>
    <dbReference type="NCBI Taxonomy" id="50273"/>
    <lineage>
        <taxon>Eukaryota</taxon>
        <taxon>Viridiplantae</taxon>
        <taxon>Streptophyta</taxon>
        <taxon>Embryophyta</taxon>
        <taxon>Tracheophyta</taxon>
        <taxon>Spermatophyta</taxon>
        <taxon>Magnoliopsida</taxon>
        <taxon>eudicotyledons</taxon>
        <taxon>Gunneridae</taxon>
        <taxon>Pentapetalae</taxon>
        <taxon>asterids</taxon>
        <taxon>lamiids</taxon>
        <taxon>Solanales</taxon>
        <taxon>Solanaceae</taxon>
        <taxon>Solanoideae</taxon>
        <taxon>Solaneae</taxon>
        <taxon>Solanum</taxon>
    </lineage>
</organism>
<dbReference type="PANTHER" id="PTHR10344">
    <property type="entry name" value="THYMIDYLATE KINASE"/>
    <property type="match status" value="1"/>
</dbReference>
<evidence type="ECO:0000256" key="3">
    <source>
        <dbReference type="ARBA" id="ARBA00012980"/>
    </source>
</evidence>
<dbReference type="GO" id="GO:0006235">
    <property type="term" value="P:dTTP biosynthetic process"/>
    <property type="evidence" value="ECO:0007669"/>
    <property type="project" value="TreeGrafter"/>
</dbReference>
<dbReference type="SUPFAM" id="SSF52540">
    <property type="entry name" value="P-loop containing nucleoside triphosphate hydrolases"/>
    <property type="match status" value="1"/>
</dbReference>
<dbReference type="PROSITE" id="PS01331">
    <property type="entry name" value="THYMIDYLATE_KINASE"/>
    <property type="match status" value="1"/>
</dbReference>
<dbReference type="GO" id="GO:0005524">
    <property type="term" value="F:ATP binding"/>
    <property type="evidence" value="ECO:0007669"/>
    <property type="project" value="UniProtKB-KW"/>
</dbReference>
<dbReference type="Pfam" id="PF02223">
    <property type="entry name" value="Thymidylate_kin"/>
    <property type="match status" value="1"/>
</dbReference>
<evidence type="ECO:0000256" key="9">
    <source>
        <dbReference type="ARBA" id="ARBA00022840"/>
    </source>
</evidence>
<gene>
    <name evidence="11" type="ORF">R3W88_019953</name>
</gene>
<keyword evidence="6" id="KW-0545">Nucleotide biosynthesis</keyword>
<keyword evidence="9" id="KW-0067">ATP-binding</keyword>
<keyword evidence="12" id="KW-1185">Reference proteome</keyword>
<evidence type="ECO:0000256" key="2">
    <source>
        <dbReference type="ARBA" id="ARBA00009776"/>
    </source>
</evidence>
<dbReference type="EMBL" id="JAWPEI010000010">
    <property type="protein sequence ID" value="KAK4714046.1"/>
    <property type="molecule type" value="Genomic_DNA"/>
</dbReference>
<comment type="similarity">
    <text evidence="2">Belongs to the thymidylate kinase family.</text>
</comment>
<dbReference type="GO" id="GO:0005634">
    <property type="term" value="C:nucleus"/>
    <property type="evidence" value="ECO:0007669"/>
    <property type="project" value="TreeGrafter"/>
</dbReference>
<keyword evidence="7" id="KW-0547">Nucleotide-binding</keyword>
<dbReference type="NCBIfam" id="TIGR00041">
    <property type="entry name" value="DTMP_kinase"/>
    <property type="match status" value="1"/>
</dbReference>
<dbReference type="GO" id="GO:0004798">
    <property type="term" value="F:dTMP kinase activity"/>
    <property type="evidence" value="ECO:0007669"/>
    <property type="project" value="UniProtKB-EC"/>
</dbReference>
<protein>
    <recommendedName>
        <fullName evidence="4">Thymidylate kinase</fullName>
        <ecNumber evidence="3">2.7.4.9</ecNumber>
    </recommendedName>
</protein>
<dbReference type="EC" id="2.7.4.9" evidence="3"/>
<dbReference type="AlphaFoldDB" id="A0AAV9KL54"/>
<reference evidence="11 12" key="1">
    <citation type="submission" date="2023-10" db="EMBL/GenBank/DDBJ databases">
        <title>Genome-Wide Identification Analysis in wild type Solanum Pinnatisectum Reveals Some Genes Defensing Phytophthora Infestans.</title>
        <authorList>
            <person name="Sun C."/>
        </authorList>
    </citation>
    <scope>NUCLEOTIDE SEQUENCE [LARGE SCALE GENOMIC DNA]</scope>
    <source>
        <strain evidence="11">LQN</strain>
        <tissue evidence="11">Leaf</tissue>
    </source>
</reference>
<proteinExistence type="inferred from homology"/>
<keyword evidence="5" id="KW-0808">Transferase</keyword>
<dbReference type="GO" id="GO:0006227">
    <property type="term" value="P:dUDP biosynthetic process"/>
    <property type="evidence" value="ECO:0007669"/>
    <property type="project" value="TreeGrafter"/>
</dbReference>
<keyword evidence="8" id="KW-0418">Kinase</keyword>
<dbReference type="GO" id="GO:0005739">
    <property type="term" value="C:mitochondrion"/>
    <property type="evidence" value="ECO:0007669"/>
    <property type="project" value="TreeGrafter"/>
</dbReference>
<dbReference type="Proteomes" id="UP001311915">
    <property type="component" value="Unassembled WGS sequence"/>
</dbReference>
<dbReference type="GO" id="GO:0005829">
    <property type="term" value="C:cytosol"/>
    <property type="evidence" value="ECO:0007669"/>
    <property type="project" value="TreeGrafter"/>
</dbReference>
<dbReference type="InterPro" id="IPR018094">
    <property type="entry name" value="Thymidylate_kinase"/>
</dbReference>
<dbReference type="InterPro" id="IPR018095">
    <property type="entry name" value="Thymidylate_kin_CS"/>
</dbReference>
<evidence type="ECO:0000256" key="7">
    <source>
        <dbReference type="ARBA" id="ARBA00022741"/>
    </source>
</evidence>
<evidence type="ECO:0000256" key="6">
    <source>
        <dbReference type="ARBA" id="ARBA00022727"/>
    </source>
</evidence>
<feature type="domain" description="Thymidylate kinase-like" evidence="10">
    <location>
        <begin position="80"/>
        <end position="255"/>
    </location>
</feature>
<dbReference type="InterPro" id="IPR027417">
    <property type="entry name" value="P-loop_NTPase"/>
</dbReference>
<evidence type="ECO:0000256" key="8">
    <source>
        <dbReference type="ARBA" id="ARBA00022777"/>
    </source>
</evidence>
<dbReference type="CDD" id="cd01672">
    <property type="entry name" value="TMPK"/>
    <property type="match status" value="1"/>
</dbReference>
<evidence type="ECO:0000313" key="11">
    <source>
        <dbReference type="EMBL" id="KAK4714046.1"/>
    </source>
</evidence>
<dbReference type="Gene3D" id="3.40.50.300">
    <property type="entry name" value="P-loop containing nucleotide triphosphate hydrolases"/>
    <property type="match status" value="1"/>
</dbReference>
<evidence type="ECO:0000256" key="4">
    <source>
        <dbReference type="ARBA" id="ARBA00017144"/>
    </source>
</evidence>
<dbReference type="GO" id="GO:0004550">
    <property type="term" value="F:nucleoside diphosphate kinase activity"/>
    <property type="evidence" value="ECO:0007669"/>
    <property type="project" value="TreeGrafter"/>
</dbReference>
<dbReference type="HAMAP" id="MF_00165">
    <property type="entry name" value="Thymidylate_kinase"/>
    <property type="match status" value="1"/>
</dbReference>
<evidence type="ECO:0000256" key="5">
    <source>
        <dbReference type="ARBA" id="ARBA00022679"/>
    </source>
</evidence>
<comment type="caution">
    <text evidence="11">The sequence shown here is derived from an EMBL/GenBank/DDBJ whole genome shotgun (WGS) entry which is preliminary data.</text>
</comment>